<sequence length="278" mass="31218">MGDCRLGKSLLQCCCIELVARTRQGISLISVDDVTADVETSLLVPSISEELSVLLTMDTAGTCYFAMRDHLYSLTIDSGLSTDLGKFGHGIEEAPTAIAFEWITKKIFISFSGVGHDSSARIYVCSLLDITNCAVVLHNDLDYLHSLCLDPLDGYIYWLNGISNSIEKSFMNGQRHDRFPYDDQSSSFSKDVTYSSLTLDLLAKRLYFVKTQRKSSQIWYCELHRRDSCASLLATNPIHFFTTSKVNCNHSHVDYLSKFLTLVVLHLVYLSAWGISYL</sequence>
<reference evidence="2" key="1">
    <citation type="journal article" date="2015" name="Nat. Genet.">
        <title>The genome and transcriptome of the zoonotic hookworm Ancylostoma ceylanicum identify infection-specific gene families.</title>
        <authorList>
            <person name="Schwarz E.M."/>
            <person name="Hu Y."/>
            <person name="Antoshechkin I."/>
            <person name="Miller M.M."/>
            <person name="Sternberg P.W."/>
            <person name="Aroian R.V."/>
        </authorList>
    </citation>
    <scope>NUCLEOTIDE SEQUENCE</scope>
    <source>
        <strain evidence="2">HY135</strain>
    </source>
</reference>
<proteinExistence type="predicted"/>
<dbReference type="Proteomes" id="UP000024635">
    <property type="component" value="Unassembled WGS sequence"/>
</dbReference>
<name>A0A016WAA2_9BILA</name>
<dbReference type="EMBL" id="JARK01000458">
    <property type="protein sequence ID" value="EYC36779.1"/>
    <property type="molecule type" value="Genomic_DNA"/>
</dbReference>
<protein>
    <submittedName>
        <fullName evidence="1">Uncharacterized protein</fullName>
    </submittedName>
</protein>
<keyword evidence="2" id="KW-1185">Reference proteome</keyword>
<evidence type="ECO:0000313" key="2">
    <source>
        <dbReference type="Proteomes" id="UP000024635"/>
    </source>
</evidence>
<comment type="caution">
    <text evidence="1">The sequence shown here is derived from an EMBL/GenBank/DDBJ whole genome shotgun (WGS) entry which is preliminary data.</text>
</comment>
<organism evidence="1 2">
    <name type="scientific">Ancylostoma ceylanicum</name>
    <dbReference type="NCBI Taxonomy" id="53326"/>
    <lineage>
        <taxon>Eukaryota</taxon>
        <taxon>Metazoa</taxon>
        <taxon>Ecdysozoa</taxon>
        <taxon>Nematoda</taxon>
        <taxon>Chromadorea</taxon>
        <taxon>Rhabditida</taxon>
        <taxon>Rhabditina</taxon>
        <taxon>Rhabditomorpha</taxon>
        <taxon>Strongyloidea</taxon>
        <taxon>Ancylostomatidae</taxon>
        <taxon>Ancylostomatinae</taxon>
        <taxon>Ancylostoma</taxon>
    </lineage>
</organism>
<dbReference type="AlphaFoldDB" id="A0A016WAA2"/>
<dbReference type="STRING" id="53326.A0A016WAA2"/>
<gene>
    <name evidence="1" type="primary">Acey_s0858.g2726</name>
    <name evidence="1" type="ORF">Y032_0858g2726</name>
</gene>
<accession>A0A016WAA2</accession>
<evidence type="ECO:0000313" key="1">
    <source>
        <dbReference type="EMBL" id="EYC36779.1"/>
    </source>
</evidence>
<dbReference type="InterPro" id="IPR050778">
    <property type="entry name" value="Cueball_EGF_LRP_Nidogen"/>
</dbReference>
<dbReference type="InterPro" id="IPR011042">
    <property type="entry name" value="6-blade_b-propeller_TolB-like"/>
</dbReference>
<dbReference type="OrthoDB" id="72419at2759"/>
<dbReference type="Gene3D" id="2.120.10.30">
    <property type="entry name" value="TolB, C-terminal domain"/>
    <property type="match status" value="1"/>
</dbReference>
<dbReference type="PANTHER" id="PTHR46513">
    <property type="entry name" value="VITELLOGENIN RECEPTOR-LIKE PROTEIN-RELATED-RELATED"/>
    <property type="match status" value="1"/>
</dbReference>
<dbReference type="SUPFAM" id="SSF63825">
    <property type="entry name" value="YWTD domain"/>
    <property type="match status" value="1"/>
</dbReference>